<proteinExistence type="predicted"/>
<protein>
    <submittedName>
        <fullName evidence="1">ParB N-terminal domain-containing protein</fullName>
    </submittedName>
</protein>
<reference evidence="1 2" key="1">
    <citation type="submission" date="2024-05" db="EMBL/GenBank/DDBJ databases">
        <title>Roseateles sp. 2.12 16S ribosomal RNA gene Genome sequencing and assembly.</title>
        <authorList>
            <person name="Woo H."/>
        </authorList>
    </citation>
    <scope>NUCLEOTIDE SEQUENCE [LARGE SCALE GENOMIC DNA]</scope>
    <source>
        <strain evidence="1 2">2.12</strain>
    </source>
</reference>
<accession>A0ABV0GE62</accession>
<dbReference type="EMBL" id="JBDPZC010000004">
    <property type="protein sequence ID" value="MEO3713249.1"/>
    <property type="molecule type" value="Genomic_DNA"/>
</dbReference>
<keyword evidence="2" id="KW-1185">Reference proteome</keyword>
<dbReference type="CDD" id="cd16400">
    <property type="entry name" value="ParB_Srx_like_nuclease"/>
    <property type="match status" value="1"/>
</dbReference>
<evidence type="ECO:0000313" key="1">
    <source>
        <dbReference type="EMBL" id="MEO3713249.1"/>
    </source>
</evidence>
<dbReference type="RefSeq" id="WP_269630119.1">
    <property type="nucleotide sequence ID" value="NZ_JBDPZC010000004.1"/>
</dbReference>
<sequence length="160" mass="17821">MTETVHRIFAPPAEAGGDLEQANTDAVRSQVRYLVAVRPIEFFRQSEVIDDAHVQELANRISALGLWTSALPVEAGSGYVMDGNHRLAAARLLGLRRLPCIPLQYGDKRIDVRCWASGRGYTLGELMSFVESEQLLPYKTTRHAFMPNLPETEISVGLLR</sequence>
<dbReference type="InterPro" id="IPR036086">
    <property type="entry name" value="ParB/Sulfiredoxin_sf"/>
</dbReference>
<organism evidence="1 2">
    <name type="scientific">Roseateles flavus</name>
    <dbReference type="NCBI Taxonomy" id="3149041"/>
    <lineage>
        <taxon>Bacteria</taxon>
        <taxon>Pseudomonadati</taxon>
        <taxon>Pseudomonadota</taxon>
        <taxon>Betaproteobacteria</taxon>
        <taxon>Burkholderiales</taxon>
        <taxon>Sphaerotilaceae</taxon>
        <taxon>Roseateles</taxon>
    </lineage>
</organism>
<dbReference type="SUPFAM" id="SSF110849">
    <property type="entry name" value="ParB/Sulfiredoxin"/>
    <property type="match status" value="1"/>
</dbReference>
<comment type="caution">
    <text evidence="1">The sequence shown here is derived from an EMBL/GenBank/DDBJ whole genome shotgun (WGS) entry which is preliminary data.</text>
</comment>
<evidence type="ECO:0000313" key="2">
    <source>
        <dbReference type="Proteomes" id="UP001462640"/>
    </source>
</evidence>
<dbReference type="Proteomes" id="UP001462640">
    <property type="component" value="Unassembled WGS sequence"/>
</dbReference>
<name>A0ABV0GE62_9BURK</name>
<dbReference type="Gene3D" id="3.90.1530.10">
    <property type="entry name" value="Conserved hypothetical protein from pyrococcus furiosus pfu- 392566-001, ParB domain"/>
    <property type="match status" value="1"/>
</dbReference>
<gene>
    <name evidence="1" type="ORF">ABDJ40_10795</name>
</gene>